<feature type="binding site" evidence="5">
    <location>
        <position position="116"/>
    </location>
    <ligand>
        <name>Mg(2+)</name>
        <dbReference type="ChEBI" id="CHEBI:18420"/>
    </ligand>
</feature>
<feature type="binding site" evidence="5">
    <location>
        <position position="142"/>
    </location>
    <ligand>
        <name>Mg(2+)</name>
        <dbReference type="ChEBI" id="CHEBI:18420"/>
    </ligand>
</feature>
<protein>
    <submittedName>
        <fullName evidence="8">CoA ester lyase</fullName>
    </submittedName>
</protein>
<evidence type="ECO:0000256" key="6">
    <source>
        <dbReference type="SAM" id="MobiDB-lite"/>
    </source>
</evidence>
<keyword evidence="8" id="KW-0456">Lyase</keyword>
<dbReference type="InterPro" id="IPR040442">
    <property type="entry name" value="Pyrv_kinase-like_dom_sf"/>
</dbReference>
<feature type="binding site" evidence="4">
    <location>
        <position position="68"/>
    </location>
    <ligand>
        <name>substrate</name>
    </ligand>
</feature>
<reference evidence="9" key="1">
    <citation type="submission" date="2020-07" db="EMBL/GenBank/DDBJ databases">
        <title>novel species isolated from the respiratory tract of Marmot.</title>
        <authorList>
            <person name="Zhang G."/>
        </authorList>
    </citation>
    <scope>NUCLEOTIDE SEQUENCE [LARGE SCALE GENOMIC DNA]</scope>
    <source>
        <strain evidence="9">686</strain>
    </source>
</reference>
<dbReference type="SUPFAM" id="SSF51621">
    <property type="entry name" value="Phosphoenolpyruvate/pyruvate domain"/>
    <property type="match status" value="1"/>
</dbReference>
<proteinExistence type="predicted"/>
<dbReference type="PIRSF" id="PIRSF015582">
    <property type="entry name" value="Cit_lyase_B"/>
    <property type="match status" value="1"/>
</dbReference>
<dbReference type="GO" id="GO:0016829">
    <property type="term" value="F:lyase activity"/>
    <property type="evidence" value="ECO:0007669"/>
    <property type="project" value="UniProtKB-KW"/>
</dbReference>
<evidence type="ECO:0000256" key="2">
    <source>
        <dbReference type="ARBA" id="ARBA00022723"/>
    </source>
</evidence>
<dbReference type="PANTHER" id="PTHR32308:SF10">
    <property type="entry name" value="CITRATE LYASE SUBUNIT BETA"/>
    <property type="match status" value="1"/>
</dbReference>
<evidence type="ECO:0000313" key="9">
    <source>
        <dbReference type="Proteomes" id="UP000515663"/>
    </source>
</evidence>
<dbReference type="AlphaFoldDB" id="A0A7D7LTA4"/>
<sequence>MTSQPTRPGWLFCPADRPDRYTKALAVADVVILDLEDAVSPTNKSAARSAVTDLIRTRTYEAARTVVRIHGAGDPQHQSDLDLVAKCGLETVMLAKAEGPQDLSSLQNVSVIALIETPLGLERCSEIADAPCVTGLMWGADDLVAGLGGHSARFDDGSFRDIARFARARVLTAAKARGLLALDGVHMDIGDTAGLQAECEDAVAVGFDATAAIHPSQVPVIQRAYAPSSDQLDWARALLEATADNPGVTTFRGRMVDGPVYAQARRIVDRAAVAMPADDSATTHNSHNADGSTIRASERV</sequence>
<evidence type="ECO:0000313" key="8">
    <source>
        <dbReference type="EMBL" id="QMT00981.1"/>
    </source>
</evidence>
<keyword evidence="3 5" id="KW-0460">Magnesium</keyword>
<feature type="domain" description="HpcH/HpaI aldolase/citrate lyase" evidence="7">
    <location>
        <begin position="11"/>
        <end position="215"/>
    </location>
</feature>
<dbReference type="Proteomes" id="UP000515663">
    <property type="component" value="Chromosome"/>
</dbReference>
<keyword evidence="2 5" id="KW-0479">Metal-binding</keyword>
<dbReference type="GO" id="GO:0006107">
    <property type="term" value="P:oxaloacetate metabolic process"/>
    <property type="evidence" value="ECO:0007669"/>
    <property type="project" value="TreeGrafter"/>
</dbReference>
<accession>A0A7D7LTA4</accession>
<evidence type="ECO:0000256" key="5">
    <source>
        <dbReference type="PIRSR" id="PIRSR015582-2"/>
    </source>
</evidence>
<feature type="binding site" evidence="4">
    <location>
        <position position="116"/>
    </location>
    <ligand>
        <name>substrate</name>
    </ligand>
</feature>
<gene>
    <name evidence="8" type="ORF">H1R19_19270</name>
</gene>
<organism evidence="8 9">
    <name type="scientific">Gordonia jinghuaiqii</name>
    <dbReference type="NCBI Taxonomy" id="2758710"/>
    <lineage>
        <taxon>Bacteria</taxon>
        <taxon>Bacillati</taxon>
        <taxon>Actinomycetota</taxon>
        <taxon>Actinomycetes</taxon>
        <taxon>Mycobacteriales</taxon>
        <taxon>Gordoniaceae</taxon>
        <taxon>Gordonia</taxon>
    </lineage>
</organism>
<feature type="compositionally biased region" description="Polar residues" evidence="6">
    <location>
        <begin position="280"/>
        <end position="300"/>
    </location>
</feature>
<feature type="region of interest" description="Disordered" evidence="6">
    <location>
        <begin position="277"/>
        <end position="300"/>
    </location>
</feature>
<dbReference type="Pfam" id="PF03328">
    <property type="entry name" value="HpcH_HpaI"/>
    <property type="match status" value="1"/>
</dbReference>
<dbReference type="KEGG" id="gji:H1R19_19270"/>
<keyword evidence="9" id="KW-1185">Reference proteome</keyword>
<evidence type="ECO:0000259" key="7">
    <source>
        <dbReference type="Pfam" id="PF03328"/>
    </source>
</evidence>
<evidence type="ECO:0000256" key="4">
    <source>
        <dbReference type="PIRSR" id="PIRSR015582-1"/>
    </source>
</evidence>
<dbReference type="InterPro" id="IPR015813">
    <property type="entry name" value="Pyrv/PenolPyrv_kinase-like_dom"/>
</dbReference>
<dbReference type="RefSeq" id="WP_219849842.1">
    <property type="nucleotide sequence ID" value="NZ_CP059491.1"/>
</dbReference>
<evidence type="ECO:0000256" key="3">
    <source>
        <dbReference type="ARBA" id="ARBA00022842"/>
    </source>
</evidence>
<dbReference type="PANTHER" id="PTHR32308">
    <property type="entry name" value="LYASE BETA SUBUNIT, PUTATIVE (AFU_ORTHOLOGUE AFUA_4G13030)-RELATED"/>
    <property type="match status" value="1"/>
</dbReference>
<evidence type="ECO:0000256" key="1">
    <source>
        <dbReference type="ARBA" id="ARBA00001946"/>
    </source>
</evidence>
<dbReference type="InterPro" id="IPR011206">
    <property type="entry name" value="Citrate_lyase_beta/mcl1/mcl2"/>
</dbReference>
<dbReference type="EMBL" id="CP059491">
    <property type="protein sequence ID" value="QMT00981.1"/>
    <property type="molecule type" value="Genomic_DNA"/>
</dbReference>
<dbReference type="InterPro" id="IPR005000">
    <property type="entry name" value="Aldolase/citrate-lyase_domain"/>
</dbReference>
<dbReference type="GO" id="GO:0000287">
    <property type="term" value="F:magnesium ion binding"/>
    <property type="evidence" value="ECO:0007669"/>
    <property type="project" value="TreeGrafter"/>
</dbReference>
<dbReference type="Gene3D" id="3.20.20.60">
    <property type="entry name" value="Phosphoenolpyruvate-binding domains"/>
    <property type="match status" value="1"/>
</dbReference>
<comment type="cofactor">
    <cofactor evidence="1">
        <name>Mg(2+)</name>
        <dbReference type="ChEBI" id="CHEBI:18420"/>
    </cofactor>
</comment>
<name>A0A7D7LTA4_9ACTN</name>